<evidence type="ECO:0000313" key="2">
    <source>
        <dbReference type="Proteomes" id="UP000007329"/>
    </source>
</evidence>
<reference evidence="1 2" key="1">
    <citation type="journal article" date="2007" name="PLoS ONE">
        <title>Molecular analysis of a leprosy immunotherapeutic bacillus provides insights into Mycobacterium evolution.</title>
        <authorList>
            <person name="Ahmed N."/>
            <person name="Saini V."/>
            <person name="Raghuvanshi S."/>
            <person name="Khurana J.P."/>
            <person name="Tyagi A.K."/>
            <person name="Tyagi A.K."/>
            <person name="Hasnain S.E."/>
        </authorList>
    </citation>
    <scope>NUCLEOTIDE SEQUENCE [LARGE SCALE GENOMIC DNA]</scope>
    <source>
        <strain evidence="1">MTCC 9506</strain>
    </source>
</reference>
<sequence>MLADDAFLRQLPTGFAPEQAVLIETLVDCADAVETSYDAIRLTALTHGDQAARSMNHSARVRMFTDAWTIVGCIHDARQVLQALAYPTAAAPQFQTKYEIVPPVTQASPDRAWCHCVR</sequence>
<organism evidence="1 2">
    <name type="scientific">Mycobacterium indicus pranii (strain DSM 45239 / MTCC 9506)</name>
    <dbReference type="NCBI Taxonomy" id="1232724"/>
    <lineage>
        <taxon>Bacteria</taxon>
        <taxon>Bacillati</taxon>
        <taxon>Actinomycetota</taxon>
        <taxon>Actinomycetes</taxon>
        <taxon>Mycobacteriales</taxon>
        <taxon>Mycobacteriaceae</taxon>
        <taxon>Mycobacterium</taxon>
        <taxon>Mycobacterium avium complex (MAC)</taxon>
    </lineage>
</organism>
<evidence type="ECO:0000313" key="1">
    <source>
        <dbReference type="EMBL" id="AFS12059.1"/>
    </source>
</evidence>
<dbReference type="Proteomes" id="UP000007329">
    <property type="component" value="Chromosome"/>
</dbReference>
<dbReference type="HOGENOM" id="CLU_2070509_0_0_11"/>
<gene>
    <name evidence="1" type="ORF">MIP_00111</name>
</gene>
<dbReference type="RefSeq" id="WP_014940943.1">
    <property type="nucleotide sequence ID" value="NC_018612.1"/>
</dbReference>
<accession>J9W520</accession>
<dbReference type="PATRIC" id="fig|1232724.3.peg.81"/>
<proteinExistence type="predicted"/>
<protein>
    <submittedName>
        <fullName evidence="1">Alpha-L-rhamnosidase</fullName>
    </submittedName>
</protein>
<dbReference type="EMBL" id="CP002275">
    <property type="protein sequence ID" value="AFS12059.1"/>
    <property type="molecule type" value="Genomic_DNA"/>
</dbReference>
<dbReference type="KEGG" id="mid:MIP_00111"/>
<dbReference type="AlphaFoldDB" id="J9W520"/>
<reference evidence="1 2" key="2">
    <citation type="journal article" date="2012" name="Nucleic Acids Res.">
        <title>Massive gene acquisitions in Mycobacterium indicus pranii provide a perspective on mycobacterial evolution.</title>
        <authorList>
            <person name="Saini V."/>
            <person name="Raghuvanshi S."/>
            <person name="Khurana J.P."/>
            <person name="Ahmed N."/>
            <person name="Hasnain S.E."/>
            <person name="Tyagi A.K."/>
            <person name="Tyagi A.K."/>
        </authorList>
    </citation>
    <scope>NUCLEOTIDE SEQUENCE [LARGE SCALE GENOMIC DNA]</scope>
    <source>
        <strain evidence="2">DSM 45239 / MTCC 9506</strain>
    </source>
</reference>
<name>J9W520_MYCIP</name>